<evidence type="ECO:0000313" key="2">
    <source>
        <dbReference type="EMBL" id="GKV38528.1"/>
    </source>
</evidence>
<comment type="similarity">
    <text evidence="1">Belongs to the class IV-like SAM-binding methyltransferase superfamily.</text>
</comment>
<dbReference type="Proteomes" id="UP001054252">
    <property type="component" value="Unassembled WGS sequence"/>
</dbReference>
<comment type="caution">
    <text evidence="2">The sequence shown here is derived from an EMBL/GenBank/DDBJ whole genome shotgun (WGS) entry which is preliminary data.</text>
</comment>
<protein>
    <submittedName>
        <fullName evidence="2">Uncharacterized protein</fullName>
    </submittedName>
</protein>
<dbReference type="AlphaFoldDB" id="A0AAV5LM57"/>
<dbReference type="InterPro" id="IPR029026">
    <property type="entry name" value="tRNA_m1G_MTases_N"/>
</dbReference>
<accession>A0AAV5LM57</accession>
<dbReference type="InterPro" id="IPR029028">
    <property type="entry name" value="Alpha/beta_knot_MTases"/>
</dbReference>
<dbReference type="Pfam" id="PF02598">
    <property type="entry name" value="Methyltrn_RNA_3"/>
    <property type="match status" value="1"/>
</dbReference>
<sequence>MLQLDIPMKFLTHLCCCCASIWKGKNAPEVFDLYLNTCPHQGSQTIRTEEAIFISLHYFQEEITRALQRA</sequence>
<reference evidence="2 3" key="1">
    <citation type="journal article" date="2021" name="Commun. Biol.">
        <title>The genome of Shorea leprosula (Dipterocarpaceae) highlights the ecological relevance of drought in aseasonal tropical rainforests.</title>
        <authorList>
            <person name="Ng K.K.S."/>
            <person name="Kobayashi M.J."/>
            <person name="Fawcett J.A."/>
            <person name="Hatakeyama M."/>
            <person name="Paape T."/>
            <person name="Ng C.H."/>
            <person name="Ang C.C."/>
            <person name="Tnah L.H."/>
            <person name="Lee C.T."/>
            <person name="Nishiyama T."/>
            <person name="Sese J."/>
            <person name="O'Brien M.J."/>
            <person name="Copetti D."/>
            <person name="Mohd Noor M.I."/>
            <person name="Ong R.C."/>
            <person name="Putra M."/>
            <person name="Sireger I.Z."/>
            <person name="Indrioko S."/>
            <person name="Kosugi Y."/>
            <person name="Izuno A."/>
            <person name="Isagi Y."/>
            <person name="Lee S.L."/>
            <person name="Shimizu K.K."/>
        </authorList>
    </citation>
    <scope>NUCLEOTIDE SEQUENCE [LARGE SCALE GENOMIC DNA]</scope>
    <source>
        <strain evidence="2">214</strain>
    </source>
</reference>
<dbReference type="PANTHER" id="PTHR12150:SF13">
    <property type="entry name" value="METHYLTRANSFERASE C9ORF114-RELATED"/>
    <property type="match status" value="1"/>
</dbReference>
<dbReference type="EMBL" id="BPVZ01000129">
    <property type="protein sequence ID" value="GKV38528.1"/>
    <property type="molecule type" value="Genomic_DNA"/>
</dbReference>
<evidence type="ECO:0000256" key="1">
    <source>
        <dbReference type="ARBA" id="ARBA00009841"/>
    </source>
</evidence>
<gene>
    <name evidence="2" type="ORF">SLEP1_g46435</name>
</gene>
<proteinExistence type="inferred from homology"/>
<dbReference type="SUPFAM" id="SSF75217">
    <property type="entry name" value="alpha/beta knot"/>
    <property type="match status" value="1"/>
</dbReference>
<dbReference type="PANTHER" id="PTHR12150">
    <property type="entry name" value="CLASS IV SAM-BINDING METHYLTRANSFERASE-RELATED"/>
    <property type="match status" value="1"/>
</dbReference>
<organism evidence="2 3">
    <name type="scientific">Rubroshorea leprosula</name>
    <dbReference type="NCBI Taxonomy" id="152421"/>
    <lineage>
        <taxon>Eukaryota</taxon>
        <taxon>Viridiplantae</taxon>
        <taxon>Streptophyta</taxon>
        <taxon>Embryophyta</taxon>
        <taxon>Tracheophyta</taxon>
        <taxon>Spermatophyta</taxon>
        <taxon>Magnoliopsida</taxon>
        <taxon>eudicotyledons</taxon>
        <taxon>Gunneridae</taxon>
        <taxon>Pentapetalae</taxon>
        <taxon>rosids</taxon>
        <taxon>malvids</taxon>
        <taxon>Malvales</taxon>
        <taxon>Dipterocarpaceae</taxon>
        <taxon>Rubroshorea</taxon>
    </lineage>
</organism>
<dbReference type="Gene3D" id="3.40.1280.10">
    <property type="match status" value="1"/>
</dbReference>
<name>A0AAV5LM57_9ROSI</name>
<dbReference type="InterPro" id="IPR003750">
    <property type="entry name" value="Put_MeTrfase-C9orf114-like"/>
</dbReference>
<evidence type="ECO:0000313" key="3">
    <source>
        <dbReference type="Proteomes" id="UP001054252"/>
    </source>
</evidence>
<keyword evidence="3" id="KW-1185">Reference proteome</keyword>